<evidence type="ECO:0000256" key="9">
    <source>
        <dbReference type="SAM" id="Phobius"/>
    </source>
</evidence>
<feature type="compositionally biased region" description="Polar residues" evidence="8">
    <location>
        <begin position="7"/>
        <end position="17"/>
    </location>
</feature>
<sequence length="491" mass="55490">MCRRPFSSGSGKDSGSNPDRECARFPVEQGCNDKDAMSSSTSKAQTTPSRWQRWCVNQEVHWKRGLLIVGLIACLVPFFQIWVEQRGDFKLHYEFARRLWHGELIYYGGHDTPYPPFWAVVHLPCLLVTSHQAQLILYPLFFIAFALLVYSLGEVVKQQEATRGLPHRSLFWVVTIATVLTSRFLIRDMTECGVNLLLVAGAWWALVRWQQGHDKSAGIILGLLTALKCTPALFIAWFVWKRQWELVGAASVTIFVCMLTPLLWMEPALYVETMHYWVLTLFTGMGTADPSQGVLGVEPLQNISLKPAIGRFFMHLPEGHVARMEHPLYFDFLNLGPVWAGRIAWLTMGGLLALILTRIPRQVTNRTAESLPWEFALGSVLILLYSPITWGQHCVGLFPFFFLAGYEVLYQRKGSFALAGAVGFYILVNLVLNRGLIGKDLTWIIDSYHLPTFSMLLFVPFLLKFRAEAVHAIDSDPALLSEPTQTEPEAA</sequence>
<keyword evidence="3" id="KW-0808">Transferase</keyword>
<dbReference type="GO" id="GO:0005886">
    <property type="term" value="C:plasma membrane"/>
    <property type="evidence" value="ECO:0007669"/>
    <property type="project" value="UniProtKB-SubCell"/>
</dbReference>
<dbReference type="Pfam" id="PF09594">
    <property type="entry name" value="GT87"/>
    <property type="match status" value="1"/>
</dbReference>
<evidence type="ECO:0000256" key="6">
    <source>
        <dbReference type="ARBA" id="ARBA00023136"/>
    </source>
</evidence>
<feature type="transmembrane region" description="Helical" evidence="9">
    <location>
        <begin position="246"/>
        <end position="265"/>
    </location>
</feature>
<protein>
    <recommendedName>
        <fullName evidence="12">Polyprenol-phosphate-mannose-dependent alpha-(1-2)-phosphatidylinositol mannoside mannosyltransferase</fullName>
    </recommendedName>
</protein>
<keyword evidence="4 9" id="KW-0812">Transmembrane</keyword>
<feature type="transmembrane region" description="Helical" evidence="9">
    <location>
        <begin position="66"/>
        <end position="83"/>
    </location>
</feature>
<evidence type="ECO:0008006" key="12">
    <source>
        <dbReference type="Google" id="ProtNLM"/>
    </source>
</evidence>
<proteinExistence type="inferred from homology"/>
<evidence type="ECO:0000256" key="1">
    <source>
        <dbReference type="ARBA" id="ARBA00004651"/>
    </source>
</evidence>
<comment type="subcellular location">
    <subcellularLocation>
        <location evidence="1">Cell membrane</location>
        <topology evidence="1">Multi-pass membrane protein</topology>
    </subcellularLocation>
</comment>
<evidence type="ECO:0000313" key="10">
    <source>
        <dbReference type="EMBL" id="QDU78340.1"/>
    </source>
</evidence>
<feature type="transmembrane region" description="Helical" evidence="9">
    <location>
        <begin position="169"/>
        <end position="186"/>
    </location>
</feature>
<keyword evidence="2" id="KW-1003">Cell membrane</keyword>
<dbReference type="AlphaFoldDB" id="A0A518CGJ2"/>
<feature type="region of interest" description="Disordered" evidence="8">
    <location>
        <begin position="1"/>
        <end position="23"/>
    </location>
</feature>
<keyword evidence="6 9" id="KW-0472">Membrane</keyword>
<keyword evidence="11" id="KW-1185">Reference proteome</keyword>
<evidence type="ECO:0000256" key="2">
    <source>
        <dbReference type="ARBA" id="ARBA00022475"/>
    </source>
</evidence>
<dbReference type="EMBL" id="CP036281">
    <property type="protein sequence ID" value="QDU78340.1"/>
    <property type="molecule type" value="Genomic_DNA"/>
</dbReference>
<evidence type="ECO:0000256" key="8">
    <source>
        <dbReference type="SAM" id="MobiDB-lite"/>
    </source>
</evidence>
<evidence type="ECO:0000256" key="5">
    <source>
        <dbReference type="ARBA" id="ARBA00022989"/>
    </source>
</evidence>
<evidence type="ECO:0000256" key="3">
    <source>
        <dbReference type="ARBA" id="ARBA00022679"/>
    </source>
</evidence>
<feature type="transmembrane region" description="Helical" evidence="9">
    <location>
        <begin position="332"/>
        <end position="356"/>
    </location>
</feature>
<evidence type="ECO:0000313" key="11">
    <source>
        <dbReference type="Proteomes" id="UP000317178"/>
    </source>
</evidence>
<evidence type="ECO:0000256" key="4">
    <source>
        <dbReference type="ARBA" id="ARBA00022692"/>
    </source>
</evidence>
<dbReference type="Proteomes" id="UP000317178">
    <property type="component" value="Chromosome"/>
</dbReference>
<organism evidence="10 11">
    <name type="scientific">Polystyrenella longa</name>
    <dbReference type="NCBI Taxonomy" id="2528007"/>
    <lineage>
        <taxon>Bacteria</taxon>
        <taxon>Pseudomonadati</taxon>
        <taxon>Planctomycetota</taxon>
        <taxon>Planctomycetia</taxon>
        <taxon>Planctomycetales</taxon>
        <taxon>Planctomycetaceae</taxon>
        <taxon>Polystyrenella</taxon>
    </lineage>
</organism>
<evidence type="ECO:0000256" key="7">
    <source>
        <dbReference type="ARBA" id="ARBA00024033"/>
    </source>
</evidence>
<feature type="transmembrane region" description="Helical" evidence="9">
    <location>
        <begin position="136"/>
        <end position="157"/>
    </location>
</feature>
<dbReference type="OrthoDB" id="9774600at2"/>
<name>A0A518CGJ2_9PLAN</name>
<accession>A0A518CGJ2</accession>
<feature type="transmembrane region" description="Helical" evidence="9">
    <location>
        <begin position="376"/>
        <end position="404"/>
    </location>
</feature>
<keyword evidence="5 9" id="KW-1133">Transmembrane helix</keyword>
<dbReference type="GO" id="GO:0016758">
    <property type="term" value="F:hexosyltransferase activity"/>
    <property type="evidence" value="ECO:0007669"/>
    <property type="project" value="InterPro"/>
</dbReference>
<comment type="similarity">
    <text evidence="7">Belongs to the glycosyltransferase 87 family.</text>
</comment>
<dbReference type="KEGG" id="plon:Pla110_00410"/>
<gene>
    <name evidence="10" type="ORF">Pla110_00410</name>
</gene>
<reference evidence="10 11" key="1">
    <citation type="submission" date="2019-02" db="EMBL/GenBank/DDBJ databases">
        <title>Deep-cultivation of Planctomycetes and their phenomic and genomic characterization uncovers novel biology.</title>
        <authorList>
            <person name="Wiegand S."/>
            <person name="Jogler M."/>
            <person name="Boedeker C."/>
            <person name="Pinto D."/>
            <person name="Vollmers J."/>
            <person name="Rivas-Marin E."/>
            <person name="Kohn T."/>
            <person name="Peeters S.H."/>
            <person name="Heuer A."/>
            <person name="Rast P."/>
            <person name="Oberbeckmann S."/>
            <person name="Bunk B."/>
            <person name="Jeske O."/>
            <person name="Meyerdierks A."/>
            <person name="Storesund J.E."/>
            <person name="Kallscheuer N."/>
            <person name="Luecker S."/>
            <person name="Lage O.M."/>
            <person name="Pohl T."/>
            <person name="Merkel B.J."/>
            <person name="Hornburger P."/>
            <person name="Mueller R.-W."/>
            <person name="Bruemmer F."/>
            <person name="Labrenz M."/>
            <person name="Spormann A.M."/>
            <person name="Op den Camp H."/>
            <person name="Overmann J."/>
            <person name="Amann R."/>
            <person name="Jetten M.S.M."/>
            <person name="Mascher T."/>
            <person name="Medema M.H."/>
            <person name="Devos D.P."/>
            <person name="Kaster A.-K."/>
            <person name="Ovreas L."/>
            <person name="Rohde M."/>
            <person name="Galperin M.Y."/>
            <person name="Jogler C."/>
        </authorList>
    </citation>
    <scope>NUCLEOTIDE SEQUENCE [LARGE SCALE GENOMIC DNA]</scope>
    <source>
        <strain evidence="10 11">Pla110</strain>
    </source>
</reference>
<dbReference type="InterPro" id="IPR018584">
    <property type="entry name" value="GT87"/>
</dbReference>
<feature type="transmembrane region" description="Helical" evidence="9">
    <location>
        <begin position="219"/>
        <end position="240"/>
    </location>
</feature>
<feature type="transmembrane region" description="Helical" evidence="9">
    <location>
        <begin position="416"/>
        <end position="437"/>
    </location>
</feature>